<reference evidence="1 2" key="1">
    <citation type="journal article" date="2019" name="Int. J. Syst. Evol. Microbiol.">
        <title>The Global Catalogue of Microorganisms (GCM) 10K type strain sequencing project: providing services to taxonomists for standard genome sequencing and annotation.</title>
        <authorList>
            <consortium name="The Broad Institute Genomics Platform"/>
            <consortium name="The Broad Institute Genome Sequencing Center for Infectious Disease"/>
            <person name="Wu L."/>
            <person name="Ma J."/>
        </authorList>
    </citation>
    <scope>NUCLEOTIDE SEQUENCE [LARGE SCALE GENOMIC DNA]</scope>
    <source>
        <strain evidence="1 2">YIM 94188</strain>
    </source>
</reference>
<protein>
    <submittedName>
        <fullName evidence="1">Uncharacterized protein</fullName>
    </submittedName>
</protein>
<dbReference type="Proteomes" id="UP001596408">
    <property type="component" value="Unassembled WGS sequence"/>
</dbReference>
<sequence length="46" mass="5245">MIGVLCGVHPSLVSYWLSEGDIPLMERNFTEESMRRIRTYRAGSEG</sequence>
<comment type="caution">
    <text evidence="1">The sequence shown here is derived from an EMBL/GenBank/DDBJ whole genome shotgun (WGS) entry which is preliminary data.</text>
</comment>
<keyword evidence="2" id="KW-1185">Reference proteome</keyword>
<dbReference type="AlphaFoldDB" id="A0ABD5U065"/>
<evidence type="ECO:0000313" key="1">
    <source>
        <dbReference type="EMBL" id="MFC6826231.1"/>
    </source>
</evidence>
<accession>A0ABD5U065</accession>
<gene>
    <name evidence="1" type="ORF">ACFQEV_14710</name>
</gene>
<dbReference type="EMBL" id="JBHSXH010000015">
    <property type="protein sequence ID" value="MFC6826231.1"/>
    <property type="molecule type" value="Genomic_DNA"/>
</dbReference>
<proteinExistence type="predicted"/>
<organism evidence="1 2">
    <name type="scientific">Halopelagius fulvigenes</name>
    <dbReference type="NCBI Taxonomy" id="1198324"/>
    <lineage>
        <taxon>Archaea</taxon>
        <taxon>Methanobacteriati</taxon>
        <taxon>Methanobacteriota</taxon>
        <taxon>Stenosarchaea group</taxon>
        <taxon>Halobacteria</taxon>
        <taxon>Halobacteriales</taxon>
        <taxon>Haloferacaceae</taxon>
    </lineage>
</organism>
<evidence type="ECO:0000313" key="2">
    <source>
        <dbReference type="Proteomes" id="UP001596408"/>
    </source>
</evidence>
<name>A0ABD5U065_9EURY</name>
<dbReference type="RefSeq" id="WP_379697512.1">
    <property type="nucleotide sequence ID" value="NZ_JBHSXH010000015.1"/>
</dbReference>